<dbReference type="EMBL" id="JABEZX010000004">
    <property type="protein sequence ID" value="MBA0553285.1"/>
    <property type="molecule type" value="Genomic_DNA"/>
</dbReference>
<comment type="caution">
    <text evidence="1">The sequence shown here is derived from an EMBL/GenBank/DDBJ whole genome shotgun (WGS) entry which is preliminary data.</text>
</comment>
<gene>
    <name evidence="1" type="ORF">Golob_012477</name>
</gene>
<keyword evidence="2" id="KW-1185">Reference proteome</keyword>
<reference evidence="1 2" key="1">
    <citation type="journal article" date="2019" name="Genome Biol. Evol.">
        <title>Insights into the evolution of the New World diploid cottons (Gossypium, subgenus Houzingenia) based on genome sequencing.</title>
        <authorList>
            <person name="Grover C.E."/>
            <person name="Arick M.A. 2nd"/>
            <person name="Thrash A."/>
            <person name="Conover J.L."/>
            <person name="Sanders W.S."/>
            <person name="Peterson D.G."/>
            <person name="Frelichowski J.E."/>
            <person name="Scheffler J.A."/>
            <person name="Scheffler B.E."/>
            <person name="Wendel J.F."/>
        </authorList>
    </citation>
    <scope>NUCLEOTIDE SEQUENCE [LARGE SCALE GENOMIC DNA]</scope>
    <source>
        <strain evidence="1">157</strain>
        <tissue evidence="1">Leaf</tissue>
    </source>
</reference>
<accession>A0A7J8LLG1</accession>
<name>A0A7J8LLG1_9ROSI</name>
<sequence length="261" mass="29824">MQEIDRFRRGFREAFEFQVTGFRERERSEKNKEERGILMSPEETVDTVVGKKTSGDFGAMEDENDAKQLCLDKGNLQSEQSESTIEKNLENKKESVELNKIRLVYSPFWLKFGPCPPECDKNDLMHAVGSTFKGVIQSKIKGELCRIRDCTKILSGDRVKEEDGLVHGVKDCTKIPSGDRVKNNKTMLLHKCGSSVRDEGFSPNSMKQIHQTAKKGYSEKNSTFLEIVKMRQNYRDIKANLSLQITPIDMEDKSNKNQCVE</sequence>
<evidence type="ECO:0000313" key="2">
    <source>
        <dbReference type="Proteomes" id="UP000593572"/>
    </source>
</evidence>
<evidence type="ECO:0000313" key="1">
    <source>
        <dbReference type="EMBL" id="MBA0553285.1"/>
    </source>
</evidence>
<organism evidence="1 2">
    <name type="scientific">Gossypium lobatum</name>
    <dbReference type="NCBI Taxonomy" id="34289"/>
    <lineage>
        <taxon>Eukaryota</taxon>
        <taxon>Viridiplantae</taxon>
        <taxon>Streptophyta</taxon>
        <taxon>Embryophyta</taxon>
        <taxon>Tracheophyta</taxon>
        <taxon>Spermatophyta</taxon>
        <taxon>Magnoliopsida</taxon>
        <taxon>eudicotyledons</taxon>
        <taxon>Gunneridae</taxon>
        <taxon>Pentapetalae</taxon>
        <taxon>rosids</taxon>
        <taxon>malvids</taxon>
        <taxon>Malvales</taxon>
        <taxon>Malvaceae</taxon>
        <taxon>Malvoideae</taxon>
        <taxon>Gossypium</taxon>
    </lineage>
</organism>
<protein>
    <submittedName>
        <fullName evidence="1">Uncharacterized protein</fullName>
    </submittedName>
</protein>
<feature type="non-terminal residue" evidence="1">
    <location>
        <position position="1"/>
    </location>
</feature>
<dbReference type="Proteomes" id="UP000593572">
    <property type="component" value="Unassembled WGS sequence"/>
</dbReference>
<proteinExistence type="predicted"/>
<dbReference type="AlphaFoldDB" id="A0A7J8LLG1"/>